<dbReference type="SUPFAM" id="SSF52972">
    <property type="entry name" value="ITPase-like"/>
    <property type="match status" value="1"/>
</dbReference>
<comment type="cofactor">
    <cofactor evidence="1 4">
        <name>a divalent metal cation</name>
        <dbReference type="ChEBI" id="CHEBI:60240"/>
    </cofactor>
</comment>
<dbReference type="GO" id="GO:0005737">
    <property type="term" value="C:cytoplasm"/>
    <property type="evidence" value="ECO:0007669"/>
    <property type="project" value="UniProtKB-SubCell"/>
</dbReference>
<feature type="site" description="Important for substrate specificity" evidence="4">
    <location>
        <position position="78"/>
    </location>
</feature>
<comment type="similarity">
    <text evidence="4">Belongs to the Maf family. YceF subfamily.</text>
</comment>
<dbReference type="OrthoDB" id="9813694at2"/>
<organism evidence="5 6">
    <name type="scientific">Robbsia andropogonis</name>
    <dbReference type="NCBI Taxonomy" id="28092"/>
    <lineage>
        <taxon>Bacteria</taxon>
        <taxon>Pseudomonadati</taxon>
        <taxon>Pseudomonadota</taxon>
        <taxon>Betaproteobacteria</taxon>
        <taxon>Burkholderiales</taxon>
        <taxon>Burkholderiaceae</taxon>
        <taxon>Robbsia</taxon>
    </lineage>
</organism>
<sequence>MSNPLYAAPPTLVLASSSRYRAELLSRLRLPFICDVPDVDETPRAGEAPAETAMRLAIAKAHAVAVRHPDALVIGSDQVAVCNGVQLGKPGNHARALAQLQRMRGQRIVFHTAVCLLDGRVTARPSTDARTDGSQTSTACLTSDVLTSVTMRDVDDATLDAYLRAEQPYDVAGSAKVEGLGIALLENVRSDDPTALIGLPLITVSHWLRQAGAPLFASAACG</sequence>
<comment type="caution">
    <text evidence="5">The sequence shown here is derived from an EMBL/GenBank/DDBJ whole genome shotgun (WGS) entry which is preliminary data.</text>
</comment>
<name>A0A0F5K1W5_9BURK</name>
<dbReference type="NCBIfam" id="TIGR00172">
    <property type="entry name" value="maf"/>
    <property type="match status" value="1"/>
</dbReference>
<dbReference type="HAMAP" id="MF_00528">
    <property type="entry name" value="Maf"/>
    <property type="match status" value="1"/>
</dbReference>
<gene>
    <name evidence="5" type="ORF">WM40_08550</name>
</gene>
<dbReference type="Proteomes" id="UP000033618">
    <property type="component" value="Unassembled WGS sequence"/>
</dbReference>
<dbReference type="Pfam" id="PF02545">
    <property type="entry name" value="Maf"/>
    <property type="match status" value="1"/>
</dbReference>
<keyword evidence="6" id="KW-1185">Reference proteome</keyword>
<comment type="function">
    <text evidence="4">Nucleoside triphosphate pyrophosphatase that hydrolyzes 7-methyl-GTP (m(7)GTP). May have a dual role in cell division arrest and in preventing the incorporation of modified nucleotides into cellular nucleic acids.</text>
</comment>
<evidence type="ECO:0000313" key="6">
    <source>
        <dbReference type="Proteomes" id="UP000033618"/>
    </source>
</evidence>
<dbReference type="STRING" id="28092.WM40_08550"/>
<dbReference type="PANTHER" id="PTHR43213:SF5">
    <property type="entry name" value="BIFUNCTIONAL DTTP_UTP PYROPHOSPHATASE_METHYLTRANSFERASE PROTEIN-RELATED"/>
    <property type="match status" value="1"/>
</dbReference>
<evidence type="ECO:0000256" key="4">
    <source>
        <dbReference type="HAMAP-Rule" id="MF_00528"/>
    </source>
</evidence>
<feature type="active site" description="Proton acceptor" evidence="4">
    <location>
        <position position="77"/>
    </location>
</feature>
<dbReference type="EC" id="3.6.1.-" evidence="4"/>
<evidence type="ECO:0000256" key="1">
    <source>
        <dbReference type="ARBA" id="ARBA00001968"/>
    </source>
</evidence>
<feature type="site" description="Important for substrate specificity" evidence="4">
    <location>
        <position position="178"/>
    </location>
</feature>
<keyword evidence="4" id="KW-0963">Cytoplasm</keyword>
<comment type="catalytic activity">
    <reaction evidence="4">
        <text>N(7)-methyl-GTP + H2O = N(7)-methyl-GMP + diphosphate + H(+)</text>
        <dbReference type="Rhea" id="RHEA:58744"/>
        <dbReference type="ChEBI" id="CHEBI:15377"/>
        <dbReference type="ChEBI" id="CHEBI:15378"/>
        <dbReference type="ChEBI" id="CHEBI:33019"/>
        <dbReference type="ChEBI" id="CHEBI:58285"/>
        <dbReference type="ChEBI" id="CHEBI:87133"/>
    </reaction>
</comment>
<keyword evidence="3 4" id="KW-0546">Nucleotide metabolism</keyword>
<dbReference type="EMBL" id="LAQU01000006">
    <property type="protein sequence ID" value="KKB64073.1"/>
    <property type="molecule type" value="Genomic_DNA"/>
</dbReference>
<evidence type="ECO:0000313" key="5">
    <source>
        <dbReference type="EMBL" id="KKB64073.1"/>
    </source>
</evidence>
<protein>
    <recommendedName>
        <fullName evidence="4">7-methyl-GTP pyrophosphatase</fullName>
        <shortName evidence="4">m(7)GTP pyrophosphatase</shortName>
        <ecNumber evidence="4">3.6.1.-</ecNumber>
    </recommendedName>
</protein>
<keyword evidence="2 4" id="KW-0378">Hydrolase</keyword>
<dbReference type="Gene3D" id="3.90.950.10">
    <property type="match status" value="1"/>
</dbReference>
<dbReference type="GO" id="GO:0009117">
    <property type="term" value="P:nucleotide metabolic process"/>
    <property type="evidence" value="ECO:0007669"/>
    <property type="project" value="UniProtKB-KW"/>
</dbReference>
<dbReference type="InterPro" id="IPR003697">
    <property type="entry name" value="Maf-like"/>
</dbReference>
<dbReference type="InterPro" id="IPR029001">
    <property type="entry name" value="ITPase-like_fam"/>
</dbReference>
<dbReference type="RefSeq" id="WP_024901505.1">
    <property type="nucleotide sequence ID" value="NZ_CADFGU010000002.1"/>
</dbReference>
<dbReference type="PANTHER" id="PTHR43213">
    <property type="entry name" value="BIFUNCTIONAL DTTP/UTP PYROPHOSPHATASE/METHYLTRANSFERASE PROTEIN-RELATED"/>
    <property type="match status" value="1"/>
</dbReference>
<dbReference type="CDD" id="cd00555">
    <property type="entry name" value="Maf"/>
    <property type="match status" value="1"/>
</dbReference>
<accession>A0A0F5K1W5</accession>
<comment type="caution">
    <text evidence="4">Lacks conserved residue(s) required for the propagation of feature annotation.</text>
</comment>
<dbReference type="GO" id="GO:0047429">
    <property type="term" value="F:nucleoside triphosphate diphosphatase activity"/>
    <property type="evidence" value="ECO:0007669"/>
    <property type="project" value="InterPro"/>
</dbReference>
<evidence type="ECO:0000256" key="3">
    <source>
        <dbReference type="ARBA" id="ARBA00023080"/>
    </source>
</evidence>
<dbReference type="AlphaFoldDB" id="A0A0F5K1W5"/>
<dbReference type="PATRIC" id="fig|28092.6.peg.2021"/>
<comment type="subcellular location">
    <subcellularLocation>
        <location evidence="4">Cytoplasm</location>
    </subcellularLocation>
</comment>
<dbReference type="PIRSF" id="PIRSF006305">
    <property type="entry name" value="Maf"/>
    <property type="match status" value="1"/>
</dbReference>
<reference evidence="5 6" key="1">
    <citation type="submission" date="2015-03" db="EMBL/GenBank/DDBJ databases">
        <title>Draft Genome Sequence of Burkholderia andropogonis type strain ICMP2807, isolated from Sorghum bicolor.</title>
        <authorList>
            <person name="Lopes-Santos L."/>
            <person name="Castro D.B."/>
            <person name="Ottoboni L.M."/>
            <person name="Park D."/>
            <person name="Weirc B.S."/>
            <person name="Destefano S.A."/>
        </authorList>
    </citation>
    <scope>NUCLEOTIDE SEQUENCE [LARGE SCALE GENOMIC DNA]</scope>
    <source>
        <strain evidence="5 6">ICMP2807</strain>
    </source>
</reference>
<evidence type="ECO:0000256" key="2">
    <source>
        <dbReference type="ARBA" id="ARBA00022801"/>
    </source>
</evidence>
<proteinExistence type="inferred from homology"/>
<feature type="site" description="Important for substrate specificity" evidence="4">
    <location>
        <position position="20"/>
    </location>
</feature>